<name>A0A5C8Z617_9GAMM</name>
<dbReference type="PANTHER" id="PTHR33937">
    <property type="entry name" value="IRON-MOLYBDENUM PROTEIN-RELATED-RELATED"/>
    <property type="match status" value="1"/>
</dbReference>
<gene>
    <name evidence="4" type="ORF">FME95_00300</name>
</gene>
<dbReference type="InterPro" id="IPR031763">
    <property type="entry name" value="NafY_N"/>
</dbReference>
<accession>A0A5C8Z617</accession>
<dbReference type="EMBL" id="VKAD01000001">
    <property type="protein sequence ID" value="TXR53057.1"/>
    <property type="molecule type" value="Genomic_DNA"/>
</dbReference>
<comment type="caution">
    <text evidence="4">The sequence shown here is derived from an EMBL/GenBank/DDBJ whole genome shotgun (WGS) entry which is preliminary data.</text>
</comment>
<reference evidence="4 5" key="1">
    <citation type="submission" date="2019-07" db="EMBL/GenBank/DDBJ databases">
        <title>Reinekea sp. strain SSH23 genome sequencing and assembly.</title>
        <authorList>
            <person name="Kim I."/>
        </authorList>
    </citation>
    <scope>NUCLEOTIDE SEQUENCE [LARGE SCALE GENOMIC DNA]</scope>
    <source>
        <strain evidence="4 5">SSH23</strain>
    </source>
</reference>
<dbReference type="SUPFAM" id="SSF53146">
    <property type="entry name" value="Nitrogenase accessory factor-like"/>
    <property type="match status" value="1"/>
</dbReference>
<dbReference type="PANTHER" id="PTHR33937:SF1">
    <property type="entry name" value="IRON-MOLIBDENUM COFACTOR PROCESSING PROTEIN"/>
    <property type="match status" value="1"/>
</dbReference>
<dbReference type="RefSeq" id="WP_147711937.1">
    <property type="nucleotide sequence ID" value="NZ_VKAD01000001.1"/>
</dbReference>
<evidence type="ECO:0000259" key="3">
    <source>
        <dbReference type="Pfam" id="PF16844"/>
    </source>
</evidence>
<evidence type="ECO:0000256" key="1">
    <source>
        <dbReference type="ARBA" id="ARBA00023231"/>
    </source>
</evidence>
<feature type="domain" description="Dinitrogenase iron-molybdenum cofactor N-terminal" evidence="3">
    <location>
        <begin position="5"/>
        <end position="83"/>
    </location>
</feature>
<evidence type="ECO:0000313" key="5">
    <source>
        <dbReference type="Proteomes" id="UP000321764"/>
    </source>
</evidence>
<dbReference type="InterPro" id="IPR036105">
    <property type="entry name" value="DiNase_FeMo-co_biosyn_sf"/>
</dbReference>
<dbReference type="InterPro" id="IPR003731">
    <property type="entry name" value="Di-Nase_FeMo-co_biosynth"/>
</dbReference>
<dbReference type="OrthoDB" id="9797941at2"/>
<protein>
    <submittedName>
        <fullName evidence="4">Dinitrogenase iron-molybdenum cofactor</fullName>
    </submittedName>
</protein>
<sequence length="226" mass="24574">MTQTIQNSLALRLGLAAKALPQLSLQTFVNSLIAEVGEPLSEKKLRTFSPKNFYHFVSGINAEIERSQSNHAFAVLTSESLSAMQAPTIDDTTPLSGPVLRIAVTSNNDQMIDGHFGSCLRILVYEANAEHFRLSEVRAVDTQESGMNRTDYITGLLHDCQILTTLSIGGPAAAKVTNADVHPIKQSTPVAAEEFLNRICQMLAGSPPPWIKKILDAQSENRSTAK</sequence>
<dbReference type="InterPro" id="IPR051840">
    <property type="entry name" value="NifX/NifY_domain"/>
</dbReference>
<dbReference type="Pfam" id="PF02579">
    <property type="entry name" value="Nitro_FeMo-Co"/>
    <property type="match status" value="1"/>
</dbReference>
<keyword evidence="1" id="KW-0535">Nitrogen fixation</keyword>
<organism evidence="4 5">
    <name type="scientific">Reinekea thalattae</name>
    <dbReference type="NCBI Taxonomy" id="2593301"/>
    <lineage>
        <taxon>Bacteria</taxon>
        <taxon>Pseudomonadati</taxon>
        <taxon>Pseudomonadota</taxon>
        <taxon>Gammaproteobacteria</taxon>
        <taxon>Oceanospirillales</taxon>
        <taxon>Saccharospirillaceae</taxon>
        <taxon>Reinekea</taxon>
    </lineage>
</organism>
<proteinExistence type="predicted"/>
<evidence type="ECO:0000259" key="2">
    <source>
        <dbReference type="Pfam" id="PF02579"/>
    </source>
</evidence>
<dbReference type="InterPro" id="IPR038127">
    <property type="entry name" value="NafY_N_sf"/>
</dbReference>
<dbReference type="Gene3D" id="1.10.150.590">
    <property type="entry name" value="Dinitrogenase iron-molybdenum cofactor, N-terminal"/>
    <property type="match status" value="1"/>
</dbReference>
<keyword evidence="5" id="KW-1185">Reference proteome</keyword>
<dbReference type="Proteomes" id="UP000321764">
    <property type="component" value="Unassembled WGS sequence"/>
</dbReference>
<evidence type="ECO:0000313" key="4">
    <source>
        <dbReference type="EMBL" id="TXR53057.1"/>
    </source>
</evidence>
<dbReference type="Pfam" id="PF16844">
    <property type="entry name" value="DIMCO_N"/>
    <property type="match status" value="1"/>
</dbReference>
<dbReference type="Gene3D" id="3.30.420.130">
    <property type="entry name" value="Dinitrogenase iron-molybdenum cofactor biosynthesis domain"/>
    <property type="match status" value="1"/>
</dbReference>
<feature type="domain" description="Dinitrogenase iron-molybdenum cofactor biosynthesis" evidence="2">
    <location>
        <begin position="109"/>
        <end position="198"/>
    </location>
</feature>
<dbReference type="AlphaFoldDB" id="A0A5C8Z617"/>